<dbReference type="SUPFAM" id="SSF56935">
    <property type="entry name" value="Porins"/>
    <property type="match status" value="1"/>
</dbReference>
<name>T1B613_9ZZZZ</name>
<evidence type="ECO:0000256" key="2">
    <source>
        <dbReference type="ARBA" id="ARBA00022448"/>
    </source>
</evidence>
<keyword evidence="3" id="KW-0812">Transmembrane</keyword>
<dbReference type="EMBL" id="AUZZ01001173">
    <property type="protein sequence ID" value="EQD65447.1"/>
    <property type="molecule type" value="Genomic_DNA"/>
</dbReference>
<reference evidence="10" key="2">
    <citation type="journal article" date="2014" name="ISME J.">
        <title>Microbial stratification in low pH oxic and suboxic macroscopic growths along an acid mine drainage.</title>
        <authorList>
            <person name="Mendez-Garcia C."/>
            <person name="Mesa V."/>
            <person name="Sprenger R.R."/>
            <person name="Richter M."/>
            <person name="Diez M.S."/>
            <person name="Solano J."/>
            <person name="Bargiela R."/>
            <person name="Golyshina O.V."/>
            <person name="Manteca A."/>
            <person name="Ramos J.L."/>
            <person name="Gallego J.R."/>
            <person name="Llorente I."/>
            <person name="Martins Dos Santos V.A."/>
            <person name="Jensen O.N."/>
            <person name="Pelaez A.I."/>
            <person name="Sanchez J."/>
            <person name="Ferrer M."/>
        </authorList>
    </citation>
    <scope>NUCLEOTIDE SEQUENCE</scope>
</reference>
<evidence type="ECO:0000256" key="7">
    <source>
        <dbReference type="ARBA" id="ARBA00023170"/>
    </source>
</evidence>
<keyword evidence="8" id="KW-0998">Cell outer membrane</keyword>
<evidence type="ECO:0000259" key="9">
    <source>
        <dbReference type="Pfam" id="PF00593"/>
    </source>
</evidence>
<dbReference type="GO" id="GO:0044718">
    <property type="term" value="P:siderophore transmembrane transport"/>
    <property type="evidence" value="ECO:0007669"/>
    <property type="project" value="TreeGrafter"/>
</dbReference>
<evidence type="ECO:0000256" key="3">
    <source>
        <dbReference type="ARBA" id="ARBA00022692"/>
    </source>
</evidence>
<evidence type="ECO:0000313" key="10">
    <source>
        <dbReference type="EMBL" id="EQD65447.1"/>
    </source>
</evidence>
<gene>
    <name evidence="10" type="ORF">B2A_01607</name>
</gene>
<dbReference type="InterPro" id="IPR000531">
    <property type="entry name" value="Beta-barrel_TonB"/>
</dbReference>
<dbReference type="PANTHER" id="PTHR30069">
    <property type="entry name" value="TONB-DEPENDENT OUTER MEMBRANE RECEPTOR"/>
    <property type="match status" value="1"/>
</dbReference>
<dbReference type="AlphaFoldDB" id="T1B613"/>
<accession>T1B613</accession>
<evidence type="ECO:0000256" key="5">
    <source>
        <dbReference type="ARBA" id="ARBA00023077"/>
    </source>
</evidence>
<evidence type="ECO:0000256" key="1">
    <source>
        <dbReference type="ARBA" id="ARBA00004571"/>
    </source>
</evidence>
<dbReference type="PANTHER" id="PTHR30069:SF29">
    <property type="entry name" value="HEMOGLOBIN AND HEMOGLOBIN-HAPTOGLOBIN-BINDING PROTEIN 1-RELATED"/>
    <property type="match status" value="1"/>
</dbReference>
<comment type="subcellular location">
    <subcellularLocation>
        <location evidence="1">Cell outer membrane</location>
        <topology evidence="1">Multi-pass membrane protein</topology>
    </subcellularLocation>
</comment>
<reference evidence="10" key="1">
    <citation type="submission" date="2013-08" db="EMBL/GenBank/DDBJ databases">
        <authorList>
            <person name="Mendez C."/>
            <person name="Richter M."/>
            <person name="Ferrer M."/>
            <person name="Sanchez J."/>
        </authorList>
    </citation>
    <scope>NUCLEOTIDE SEQUENCE</scope>
</reference>
<proteinExistence type="predicted"/>
<feature type="domain" description="TonB-dependent receptor-like beta-barrel" evidence="9">
    <location>
        <begin position="11"/>
        <end position="246"/>
    </location>
</feature>
<evidence type="ECO:0000256" key="8">
    <source>
        <dbReference type="ARBA" id="ARBA00023237"/>
    </source>
</evidence>
<dbReference type="Gene3D" id="2.40.170.20">
    <property type="entry name" value="TonB-dependent receptor, beta-barrel domain"/>
    <property type="match status" value="1"/>
</dbReference>
<sequence>MQAIFTSFGGTVSNKEHYTSPTLGVSWEITKPWVIYGSMGRTFKVPEIGAYYGSIGIANNNGQNVIPRVTVQPEYVQDYELGTRYVVPGFSASLALYREEFDNKFNYYTPQVGPDAGLTIEYNGGTAQYQGVEFAVRKSWQHWYLFANYSVNHASYGAFTSPLTQSAIPAASLTYVPHRMANLGVGYTTGPFDLDLYGKYTGPENTTNVSTGLTSNYEQSGYTLFNFSGQYRLDRAWRFRLDVYNLFNRSYDNYAEVNTTFNNVPFVQALVGEPRFYFVEAEYRFH</sequence>
<comment type="caution">
    <text evidence="10">The sequence shown here is derived from an EMBL/GenBank/DDBJ whole genome shotgun (WGS) entry which is preliminary data.</text>
</comment>
<keyword evidence="7 10" id="KW-0675">Receptor</keyword>
<evidence type="ECO:0000256" key="6">
    <source>
        <dbReference type="ARBA" id="ARBA00023136"/>
    </source>
</evidence>
<protein>
    <submittedName>
        <fullName evidence="10">TonB-dependent receptor, beta-barrel domain protein</fullName>
    </submittedName>
</protein>
<keyword evidence="5" id="KW-0798">TonB box</keyword>
<dbReference type="InterPro" id="IPR039426">
    <property type="entry name" value="TonB-dep_rcpt-like"/>
</dbReference>
<organism evidence="10">
    <name type="scientific">mine drainage metagenome</name>
    <dbReference type="NCBI Taxonomy" id="410659"/>
    <lineage>
        <taxon>unclassified sequences</taxon>
        <taxon>metagenomes</taxon>
        <taxon>ecological metagenomes</taxon>
    </lineage>
</organism>
<dbReference type="InterPro" id="IPR036942">
    <property type="entry name" value="Beta-barrel_TonB_sf"/>
</dbReference>
<evidence type="ECO:0000256" key="4">
    <source>
        <dbReference type="ARBA" id="ARBA00022729"/>
    </source>
</evidence>
<keyword evidence="2" id="KW-0813">Transport</keyword>
<keyword evidence="4" id="KW-0732">Signal</keyword>
<keyword evidence="6" id="KW-0472">Membrane</keyword>
<dbReference type="PROSITE" id="PS52016">
    <property type="entry name" value="TONB_DEPENDENT_REC_3"/>
    <property type="match status" value="1"/>
</dbReference>
<dbReference type="GO" id="GO:0009279">
    <property type="term" value="C:cell outer membrane"/>
    <property type="evidence" value="ECO:0007669"/>
    <property type="project" value="UniProtKB-SubCell"/>
</dbReference>
<dbReference type="Pfam" id="PF00593">
    <property type="entry name" value="TonB_dep_Rec_b-barrel"/>
    <property type="match status" value="1"/>
</dbReference>
<dbReference type="GO" id="GO:0015344">
    <property type="term" value="F:siderophore uptake transmembrane transporter activity"/>
    <property type="evidence" value="ECO:0007669"/>
    <property type="project" value="TreeGrafter"/>
</dbReference>